<comment type="similarity">
    <text evidence="5 6">Belongs to the TRAFAC class myosin-kinesin ATPase superfamily. Kinesin family.</text>
</comment>
<sequence length="258" mass="28982">MDGGITYLEVYNELVKDLLNPGPPLNLREDSNYGVIVAGIKVFKISNADELFHLLEQGNRNRTQHPTDANAESSRSHAVFQVYIKMMRKTTKQVRTAKLSMIDLAGSERGSVTGYGGARFTEGANINKSLLALGNCINSLADGQRHVPYRDSKLTRLLKDSLGGNCKTVMIANVSPSSLSFEDTYNTLKYATRAKKIKSNIHMNVAKVDLNIIHYVKMIEDLTTENKTLKQQLKEEVDKREILEVECQRFVFILNLDE</sequence>
<feature type="domain" description="Kinesin motor" evidence="8">
    <location>
        <begin position="1"/>
        <end position="197"/>
    </location>
</feature>
<evidence type="ECO:0000256" key="6">
    <source>
        <dbReference type="RuleBase" id="RU000394"/>
    </source>
</evidence>
<dbReference type="GO" id="GO:0007018">
    <property type="term" value="P:microtubule-based movement"/>
    <property type="evidence" value="ECO:0007669"/>
    <property type="project" value="InterPro"/>
</dbReference>
<dbReference type="InterPro" id="IPR036961">
    <property type="entry name" value="Kinesin_motor_dom_sf"/>
</dbReference>
<gene>
    <name evidence="9" type="primary">LOC114345868</name>
</gene>
<evidence type="ECO:0000259" key="8">
    <source>
        <dbReference type="PROSITE" id="PS50067"/>
    </source>
</evidence>
<dbReference type="SUPFAM" id="SSF52540">
    <property type="entry name" value="P-loop containing nucleoside triphosphate hydrolases"/>
    <property type="match status" value="1"/>
</dbReference>
<feature type="coiled-coil region" evidence="7">
    <location>
        <begin position="219"/>
        <end position="246"/>
    </location>
</feature>
<evidence type="ECO:0000256" key="5">
    <source>
        <dbReference type="PROSITE-ProRule" id="PRU00283"/>
    </source>
</evidence>
<keyword evidence="4" id="KW-0206">Cytoskeleton</keyword>
<evidence type="ECO:0000256" key="4">
    <source>
        <dbReference type="ARBA" id="ARBA00023212"/>
    </source>
</evidence>
<organism evidence="9">
    <name type="scientific">Diabrotica virgifera virgifera</name>
    <name type="common">western corn rootworm</name>
    <dbReference type="NCBI Taxonomy" id="50390"/>
    <lineage>
        <taxon>Eukaryota</taxon>
        <taxon>Metazoa</taxon>
        <taxon>Ecdysozoa</taxon>
        <taxon>Arthropoda</taxon>
        <taxon>Hexapoda</taxon>
        <taxon>Insecta</taxon>
        <taxon>Pterygota</taxon>
        <taxon>Neoptera</taxon>
        <taxon>Endopterygota</taxon>
        <taxon>Coleoptera</taxon>
        <taxon>Polyphaga</taxon>
        <taxon>Cucujiformia</taxon>
        <taxon>Chrysomeloidea</taxon>
        <taxon>Chrysomelidae</taxon>
        <taxon>Galerucinae</taxon>
        <taxon>Diabroticina</taxon>
        <taxon>Diabroticites</taxon>
        <taxon>Diabrotica</taxon>
    </lineage>
</organism>
<name>A0A6P7H996_DIAVI</name>
<dbReference type="GO" id="GO:0005524">
    <property type="term" value="F:ATP binding"/>
    <property type="evidence" value="ECO:0007669"/>
    <property type="project" value="UniProtKB-KW"/>
</dbReference>
<dbReference type="GO" id="GO:0008017">
    <property type="term" value="F:microtubule binding"/>
    <property type="evidence" value="ECO:0007669"/>
    <property type="project" value="InterPro"/>
</dbReference>
<keyword evidence="3 6" id="KW-0067">ATP-binding</keyword>
<dbReference type="InterPro" id="IPR027417">
    <property type="entry name" value="P-loop_NTPase"/>
</dbReference>
<evidence type="ECO:0000256" key="3">
    <source>
        <dbReference type="ARBA" id="ARBA00022840"/>
    </source>
</evidence>
<dbReference type="Gene3D" id="3.40.850.10">
    <property type="entry name" value="Kinesin motor domain"/>
    <property type="match status" value="1"/>
</dbReference>
<dbReference type="FunFam" id="3.40.850.10:FF:000282">
    <property type="entry name" value="Kinesin-like protein"/>
    <property type="match status" value="1"/>
</dbReference>
<protein>
    <recommendedName>
        <fullName evidence="6">Kinesin-like protein</fullName>
    </recommendedName>
</protein>
<dbReference type="PRINTS" id="PR00380">
    <property type="entry name" value="KINESINHEAVY"/>
</dbReference>
<dbReference type="InterPro" id="IPR001752">
    <property type="entry name" value="Kinesin_motor_dom"/>
</dbReference>
<evidence type="ECO:0000256" key="2">
    <source>
        <dbReference type="ARBA" id="ARBA00022741"/>
    </source>
</evidence>
<keyword evidence="6" id="KW-0505">Motor protein</keyword>
<dbReference type="RefSeq" id="XP_028152480.1">
    <property type="nucleotide sequence ID" value="XM_028296679.1"/>
</dbReference>
<keyword evidence="2 6" id="KW-0547">Nucleotide-binding</keyword>
<dbReference type="InterPro" id="IPR027640">
    <property type="entry name" value="Kinesin-like_fam"/>
</dbReference>
<dbReference type="InParanoid" id="A0A6P7H996"/>
<reference evidence="9" key="1">
    <citation type="submission" date="2025-08" db="UniProtKB">
        <authorList>
            <consortium name="RefSeq"/>
        </authorList>
    </citation>
    <scope>IDENTIFICATION</scope>
    <source>
        <tissue evidence="9">Whole insect</tissue>
    </source>
</reference>
<dbReference type="GO" id="GO:0005874">
    <property type="term" value="C:microtubule"/>
    <property type="evidence" value="ECO:0007669"/>
    <property type="project" value="UniProtKB-KW"/>
</dbReference>
<dbReference type="PANTHER" id="PTHR47968:SF65">
    <property type="entry name" value="KINESIN MOTOR DOMAIN-CONTAINING PROTEIN"/>
    <property type="match status" value="1"/>
</dbReference>
<dbReference type="PANTHER" id="PTHR47968">
    <property type="entry name" value="CENTROMERE PROTEIN E"/>
    <property type="match status" value="1"/>
</dbReference>
<dbReference type="AlphaFoldDB" id="A0A6P7H996"/>
<keyword evidence="6" id="KW-0493">Microtubule</keyword>
<accession>A0A6P7H996</accession>
<dbReference type="InterPro" id="IPR019821">
    <property type="entry name" value="Kinesin_motor_CS"/>
</dbReference>
<evidence type="ECO:0000256" key="7">
    <source>
        <dbReference type="SAM" id="Coils"/>
    </source>
</evidence>
<dbReference type="PROSITE" id="PS50067">
    <property type="entry name" value="KINESIN_MOTOR_2"/>
    <property type="match status" value="1"/>
</dbReference>
<proteinExistence type="inferred from homology"/>
<dbReference type="PROSITE" id="PS00411">
    <property type="entry name" value="KINESIN_MOTOR_1"/>
    <property type="match status" value="1"/>
</dbReference>
<keyword evidence="7" id="KW-0175">Coiled coil</keyword>
<dbReference type="Pfam" id="PF00225">
    <property type="entry name" value="Kinesin"/>
    <property type="match status" value="1"/>
</dbReference>
<evidence type="ECO:0000256" key="1">
    <source>
        <dbReference type="ARBA" id="ARBA00004245"/>
    </source>
</evidence>
<comment type="caution">
    <text evidence="5">Lacks conserved residue(s) required for the propagation of feature annotation.</text>
</comment>
<evidence type="ECO:0000313" key="9">
    <source>
        <dbReference type="RefSeq" id="XP_028152480.1"/>
    </source>
</evidence>
<keyword evidence="4" id="KW-0963">Cytoplasm</keyword>
<dbReference type="GO" id="GO:0003777">
    <property type="term" value="F:microtubule motor activity"/>
    <property type="evidence" value="ECO:0007669"/>
    <property type="project" value="InterPro"/>
</dbReference>
<comment type="subcellular location">
    <subcellularLocation>
        <location evidence="1">Cytoplasm</location>
        <location evidence="1">Cytoskeleton</location>
    </subcellularLocation>
</comment>
<dbReference type="SMART" id="SM00129">
    <property type="entry name" value="KISc"/>
    <property type="match status" value="1"/>
</dbReference>